<dbReference type="PANTHER" id="PTHR43280">
    <property type="entry name" value="ARAC-FAMILY TRANSCRIPTIONAL REGULATOR"/>
    <property type="match status" value="1"/>
</dbReference>
<evidence type="ECO:0000313" key="7">
    <source>
        <dbReference type="Proteomes" id="UP000017938"/>
    </source>
</evidence>
<evidence type="ECO:0000259" key="4">
    <source>
        <dbReference type="PROSITE" id="PS01124"/>
    </source>
</evidence>
<protein>
    <submittedName>
        <fullName evidence="6">Helix-turn-helix domain-containing protein</fullName>
    </submittedName>
    <submittedName>
        <fullName evidence="5">Transcriptional regulator containing an amidase domain and an AraC-type DNA-binding HTH domain</fullName>
    </submittedName>
</protein>
<proteinExistence type="predicted"/>
<dbReference type="InterPro" id="IPR011051">
    <property type="entry name" value="RmlC_Cupin_sf"/>
</dbReference>
<dbReference type="EMBL" id="CBFW010000418">
    <property type="protein sequence ID" value="CDC77105.1"/>
    <property type="molecule type" value="Genomic_DNA"/>
</dbReference>
<reference evidence="5" key="1">
    <citation type="submission" date="2012-11" db="EMBL/GenBank/DDBJ databases">
        <title>Dependencies among metagenomic species, viruses, plasmids and units of genetic variation.</title>
        <authorList>
            <person name="Nielsen H.B."/>
            <person name="Almeida M."/>
            <person name="Juncker A.S."/>
            <person name="Rasmussen S."/>
            <person name="Li J."/>
            <person name="Sunagawa S."/>
            <person name="Plichta D."/>
            <person name="Gautier L."/>
            <person name="Le Chatelier E."/>
            <person name="Peletier E."/>
            <person name="Bonde I."/>
            <person name="Nielsen T."/>
            <person name="Manichanh C."/>
            <person name="Arumugam M."/>
            <person name="Batto J."/>
            <person name="Santos M.B.Q.D."/>
            <person name="Blom N."/>
            <person name="Borruel N."/>
            <person name="Burgdorf K.S."/>
            <person name="Boumezbeur F."/>
            <person name="Casellas F."/>
            <person name="Dore J."/>
            <person name="Guarner F."/>
            <person name="Hansen T."/>
            <person name="Hildebrand F."/>
            <person name="Kaas R.S."/>
            <person name="Kennedy S."/>
            <person name="Kristiansen K."/>
            <person name="Kultima J.R."/>
            <person name="Leonard P."/>
            <person name="Levenez F."/>
            <person name="Lund O."/>
            <person name="Moumen B."/>
            <person name="Le Paslier D."/>
            <person name="Pons N."/>
            <person name="Pedersen O."/>
            <person name="Prifti E."/>
            <person name="Qin J."/>
            <person name="Raes J."/>
            <person name="Tap J."/>
            <person name="Tims S."/>
            <person name="Ussery D.W."/>
            <person name="Yamada T."/>
            <person name="MetaHit consortium"/>
            <person name="Renault P."/>
            <person name="Sicheritz-Ponten T."/>
            <person name="Bork P."/>
            <person name="Wang J."/>
            <person name="Brunak S."/>
            <person name="Ehrlich S.D."/>
        </authorList>
    </citation>
    <scope>NUCLEOTIDE SEQUENCE [LARGE SCALE GENOMIC DNA]</scope>
</reference>
<accession>R6TY75</accession>
<keyword evidence="2 5" id="KW-0238">DNA-binding</keyword>
<name>R6TY75_9BACT</name>
<dbReference type="SMART" id="SM00342">
    <property type="entry name" value="HTH_ARAC"/>
    <property type="match status" value="1"/>
</dbReference>
<keyword evidence="1" id="KW-0805">Transcription regulation</keyword>
<comment type="caution">
    <text evidence="5">The sequence shown here is derived from an EMBL/GenBank/DDBJ whole genome shotgun (WGS) entry which is preliminary data.</text>
</comment>
<dbReference type="PROSITE" id="PS01124">
    <property type="entry name" value="HTH_ARAC_FAMILY_2"/>
    <property type="match status" value="1"/>
</dbReference>
<dbReference type="SUPFAM" id="SSF51182">
    <property type="entry name" value="RmlC-like cupins"/>
    <property type="match status" value="1"/>
</dbReference>
<dbReference type="InterPro" id="IPR018060">
    <property type="entry name" value="HTH_AraC"/>
</dbReference>
<dbReference type="Pfam" id="PF12833">
    <property type="entry name" value="HTH_18"/>
    <property type="match status" value="1"/>
</dbReference>
<evidence type="ECO:0000256" key="3">
    <source>
        <dbReference type="ARBA" id="ARBA00023163"/>
    </source>
</evidence>
<evidence type="ECO:0000313" key="8">
    <source>
        <dbReference type="Proteomes" id="UP001139365"/>
    </source>
</evidence>
<dbReference type="PANTHER" id="PTHR43280:SF28">
    <property type="entry name" value="HTH-TYPE TRANSCRIPTIONAL ACTIVATOR RHAS"/>
    <property type="match status" value="1"/>
</dbReference>
<dbReference type="STRING" id="1263015.BN580_00292"/>
<dbReference type="EMBL" id="JALEMU010000019">
    <property type="protein sequence ID" value="MCI5754857.1"/>
    <property type="molecule type" value="Genomic_DNA"/>
</dbReference>
<evidence type="ECO:0000313" key="5">
    <source>
        <dbReference type="EMBL" id="CDC77105.1"/>
    </source>
</evidence>
<dbReference type="GO" id="GO:0043565">
    <property type="term" value="F:sequence-specific DNA binding"/>
    <property type="evidence" value="ECO:0007669"/>
    <property type="project" value="InterPro"/>
</dbReference>
<dbReference type="Gene3D" id="1.10.10.60">
    <property type="entry name" value="Homeodomain-like"/>
    <property type="match status" value="1"/>
</dbReference>
<sequence>MEKPSSHRIVQKYNCIYTNETISLFSSVNVLRSAYSGTDSITDYSEHRHSFYEIQMAVSGSIDMVIDRTETVHIPTGHYIIVPKKCLHRLSGYGDSGSRLVIAFDIKDEFGQKLIGNPFCRQAGREVMSAVSDLLSEDGLKISGLAQYAAFCRIAVELFIDCTGARLPESSNNTYIRMMQRYLKDNARKVVTISDITEYCCCSQRNINRILKKEMNTNISTVLADHTMGVITHLLQNTDLSLKEIADITGFSTENSLSRFFSQHMKTPPNKFRRVSTGMSNG</sequence>
<feature type="domain" description="HTH araC/xylS-type" evidence="4">
    <location>
        <begin position="177"/>
        <end position="275"/>
    </location>
</feature>
<dbReference type="Gene3D" id="2.60.120.10">
    <property type="entry name" value="Jelly Rolls"/>
    <property type="match status" value="1"/>
</dbReference>
<dbReference type="GO" id="GO:0003700">
    <property type="term" value="F:DNA-binding transcription factor activity"/>
    <property type="evidence" value="ECO:0007669"/>
    <property type="project" value="InterPro"/>
</dbReference>
<reference evidence="6 8" key="2">
    <citation type="submission" date="2022-03" db="EMBL/GenBank/DDBJ databases">
        <title>Metagenome-assembled genomes from swine fecal metagenomes.</title>
        <authorList>
            <person name="Holman D.B."/>
            <person name="Kommadath A."/>
        </authorList>
    </citation>
    <scope>NUCLEOTIDE SEQUENCE [LARGE SCALE GENOMIC DNA]</scope>
    <source>
        <strain evidence="6">SUG147</strain>
    </source>
</reference>
<dbReference type="SUPFAM" id="SSF46689">
    <property type="entry name" value="Homeodomain-like"/>
    <property type="match status" value="1"/>
</dbReference>
<gene>
    <name evidence="5" type="ORF">BN580_00292</name>
    <name evidence="6" type="ORF">MR241_01000</name>
</gene>
<organism evidence="5 7">
    <name type="scientific">Candidatus Colimorpha enterica</name>
    <dbReference type="NCBI Taxonomy" id="3083063"/>
    <lineage>
        <taxon>Bacteria</taxon>
        <taxon>Pseudomonadati</taxon>
        <taxon>Bacteroidota</taxon>
        <taxon>Bacteroidia</taxon>
        <taxon>Bacteroidales</taxon>
        <taxon>Candidatus Colimorpha</taxon>
    </lineage>
</organism>
<evidence type="ECO:0000313" key="6">
    <source>
        <dbReference type="EMBL" id="MCI5754857.1"/>
    </source>
</evidence>
<dbReference type="AlphaFoldDB" id="R6TY75"/>
<evidence type="ECO:0000256" key="2">
    <source>
        <dbReference type="ARBA" id="ARBA00023125"/>
    </source>
</evidence>
<dbReference type="CDD" id="cd02208">
    <property type="entry name" value="cupin_RmlC-like"/>
    <property type="match status" value="1"/>
</dbReference>
<dbReference type="Proteomes" id="UP001139365">
    <property type="component" value="Unassembled WGS sequence"/>
</dbReference>
<dbReference type="InterPro" id="IPR009057">
    <property type="entry name" value="Homeodomain-like_sf"/>
</dbReference>
<dbReference type="Proteomes" id="UP000017938">
    <property type="component" value="Unassembled WGS sequence"/>
</dbReference>
<dbReference type="InterPro" id="IPR014710">
    <property type="entry name" value="RmlC-like_jellyroll"/>
</dbReference>
<keyword evidence="3" id="KW-0804">Transcription</keyword>
<evidence type="ECO:0000256" key="1">
    <source>
        <dbReference type="ARBA" id="ARBA00023015"/>
    </source>
</evidence>